<keyword evidence="1" id="KW-0812">Transmembrane</keyword>
<keyword evidence="1" id="KW-1133">Transmembrane helix</keyword>
<feature type="domain" description="FtsX extracellular" evidence="2">
    <location>
        <begin position="53"/>
        <end position="142"/>
    </location>
</feature>
<dbReference type="AlphaFoldDB" id="A0A919W7C8"/>
<feature type="transmembrane region" description="Helical" evidence="1">
    <location>
        <begin position="16"/>
        <end position="42"/>
    </location>
</feature>
<gene>
    <name evidence="3" type="ORF">Ato02nite_066110</name>
</gene>
<protein>
    <recommendedName>
        <fullName evidence="2">FtsX extracellular domain-containing protein</fullName>
    </recommendedName>
</protein>
<dbReference type="Proteomes" id="UP000677082">
    <property type="component" value="Unassembled WGS sequence"/>
</dbReference>
<dbReference type="EMBL" id="BOQN01000087">
    <property type="protein sequence ID" value="GIM94818.1"/>
    <property type="molecule type" value="Genomic_DNA"/>
</dbReference>
<evidence type="ECO:0000313" key="4">
    <source>
        <dbReference type="Proteomes" id="UP000677082"/>
    </source>
</evidence>
<evidence type="ECO:0000256" key="1">
    <source>
        <dbReference type="SAM" id="Phobius"/>
    </source>
</evidence>
<name>A0A919W7C8_9ACTN</name>
<proteinExistence type="predicted"/>
<keyword evidence="1" id="KW-0472">Membrane</keyword>
<evidence type="ECO:0000313" key="3">
    <source>
        <dbReference type="EMBL" id="GIM94818.1"/>
    </source>
</evidence>
<sequence length="160" mass="17074">MTDASEPAAPGRPVRLWLVTPAVSAVAMLLGVAIGGGGLYLAGWRQPEVRTFTVSVQLKREVTADQKAAIQARLERLGDVTFESSEEAYAHFKQLTENARMSDMLESVDPDAMPASFSARSTGTSFHCSATDGLRDMPGVESAAVYMAATRKHAGQKLAC</sequence>
<keyword evidence="4" id="KW-1185">Reference proteome</keyword>
<dbReference type="Gene3D" id="3.30.70.3040">
    <property type="match status" value="1"/>
</dbReference>
<dbReference type="RefSeq" id="WP_213010578.1">
    <property type="nucleotide sequence ID" value="NZ_BOQN01000087.1"/>
</dbReference>
<organism evidence="3 4">
    <name type="scientific">Paractinoplanes toevensis</name>
    <dbReference type="NCBI Taxonomy" id="571911"/>
    <lineage>
        <taxon>Bacteria</taxon>
        <taxon>Bacillati</taxon>
        <taxon>Actinomycetota</taxon>
        <taxon>Actinomycetes</taxon>
        <taxon>Micromonosporales</taxon>
        <taxon>Micromonosporaceae</taxon>
        <taxon>Paractinoplanes</taxon>
    </lineage>
</organism>
<accession>A0A919W7C8</accession>
<dbReference type="InterPro" id="IPR040690">
    <property type="entry name" value="FtsX_ECD"/>
</dbReference>
<evidence type="ECO:0000259" key="2">
    <source>
        <dbReference type="Pfam" id="PF18075"/>
    </source>
</evidence>
<dbReference type="Pfam" id="PF18075">
    <property type="entry name" value="FtsX_ECD"/>
    <property type="match status" value="1"/>
</dbReference>
<reference evidence="3 4" key="1">
    <citation type="submission" date="2021-03" db="EMBL/GenBank/DDBJ databases">
        <title>Whole genome shotgun sequence of Actinoplanes toevensis NBRC 105298.</title>
        <authorList>
            <person name="Komaki H."/>
            <person name="Tamura T."/>
        </authorList>
    </citation>
    <scope>NUCLEOTIDE SEQUENCE [LARGE SCALE GENOMIC DNA]</scope>
    <source>
        <strain evidence="3 4">NBRC 105298</strain>
    </source>
</reference>
<comment type="caution">
    <text evidence="3">The sequence shown here is derived from an EMBL/GenBank/DDBJ whole genome shotgun (WGS) entry which is preliminary data.</text>
</comment>